<feature type="transmembrane region" description="Helical" evidence="5">
    <location>
        <begin position="413"/>
        <end position="435"/>
    </location>
</feature>
<feature type="transmembrane region" description="Helical" evidence="5">
    <location>
        <begin position="376"/>
        <end position="401"/>
    </location>
</feature>
<dbReference type="Gene3D" id="3.30.420.40">
    <property type="match status" value="2"/>
</dbReference>
<keyword evidence="3" id="KW-0143">Chaperone</keyword>
<dbReference type="InterPro" id="IPR013126">
    <property type="entry name" value="Hsp_70_fam"/>
</dbReference>
<evidence type="ECO:0000313" key="7">
    <source>
        <dbReference type="Proteomes" id="UP000198949"/>
    </source>
</evidence>
<keyword evidence="2" id="KW-0067">ATP-binding</keyword>
<dbReference type="EMBL" id="FNAD01000006">
    <property type="protein sequence ID" value="SDD64711.1"/>
    <property type="molecule type" value="Genomic_DNA"/>
</dbReference>
<dbReference type="RefSeq" id="WP_091034046.1">
    <property type="nucleotide sequence ID" value="NZ_FNAD01000006.1"/>
</dbReference>
<dbReference type="PANTHER" id="PTHR42749">
    <property type="entry name" value="CELL SHAPE-DETERMINING PROTEIN MREB"/>
    <property type="match status" value="1"/>
</dbReference>
<keyword evidence="5" id="KW-0472">Membrane</keyword>
<protein>
    <submittedName>
        <fullName evidence="6">Hsp70 protein</fullName>
    </submittedName>
</protein>
<dbReference type="Pfam" id="PF00012">
    <property type="entry name" value="HSP70"/>
    <property type="match status" value="1"/>
</dbReference>
<keyword evidence="7" id="KW-1185">Reference proteome</keyword>
<dbReference type="GO" id="GO:0005524">
    <property type="term" value="F:ATP binding"/>
    <property type="evidence" value="ECO:0007669"/>
    <property type="project" value="UniProtKB-KW"/>
</dbReference>
<dbReference type="GO" id="GO:0140662">
    <property type="term" value="F:ATP-dependent protein folding chaperone"/>
    <property type="evidence" value="ECO:0007669"/>
    <property type="project" value="InterPro"/>
</dbReference>
<dbReference type="InterPro" id="IPR043129">
    <property type="entry name" value="ATPase_NBD"/>
</dbReference>
<evidence type="ECO:0000256" key="1">
    <source>
        <dbReference type="ARBA" id="ARBA00022741"/>
    </source>
</evidence>
<dbReference type="STRING" id="58114.SAMN05216270_10619"/>
<evidence type="ECO:0000256" key="2">
    <source>
        <dbReference type="ARBA" id="ARBA00022840"/>
    </source>
</evidence>
<dbReference type="Proteomes" id="UP000198949">
    <property type="component" value="Unassembled WGS sequence"/>
</dbReference>
<name>A0A1G6WFV1_9ACTN</name>
<evidence type="ECO:0000313" key="6">
    <source>
        <dbReference type="EMBL" id="SDD64711.1"/>
    </source>
</evidence>
<organism evidence="6 7">
    <name type="scientific">Glycomyces harbinensis</name>
    <dbReference type="NCBI Taxonomy" id="58114"/>
    <lineage>
        <taxon>Bacteria</taxon>
        <taxon>Bacillati</taxon>
        <taxon>Actinomycetota</taxon>
        <taxon>Actinomycetes</taxon>
        <taxon>Glycomycetales</taxon>
        <taxon>Glycomycetaceae</taxon>
        <taxon>Glycomyces</taxon>
    </lineage>
</organism>
<evidence type="ECO:0000256" key="3">
    <source>
        <dbReference type="ARBA" id="ARBA00023186"/>
    </source>
</evidence>
<keyword evidence="5" id="KW-0812">Transmembrane</keyword>
<proteinExistence type="predicted"/>
<dbReference type="OrthoDB" id="9766019at2"/>
<reference evidence="7" key="1">
    <citation type="submission" date="2016-10" db="EMBL/GenBank/DDBJ databases">
        <authorList>
            <person name="Varghese N."/>
            <person name="Submissions S."/>
        </authorList>
    </citation>
    <scope>NUCLEOTIDE SEQUENCE [LARGE SCALE GENOMIC DNA]</scope>
    <source>
        <strain evidence="7">CGMCC 4.3516</strain>
    </source>
</reference>
<dbReference type="AlphaFoldDB" id="A0A1G6WFV1"/>
<sequence>MDTPSRTAAALGVDFGTHHTVATVLRADGRRHQLLFDGSPLLPSGIYLDTEAVVHVGRDAAREGRLRPERYERNPKLRLDAPSILLGDREVPVRDAVAAVLRRVVAECGTVAGPPRSVTVTVPAGWGPARRHTVADAALAAGAASPVLLPEPVAAARYFTEVLGHELAPGRALVVFDLGAGTFDASAVSRTATGHEVLAVDGSDRIGGHYLDQALVDHLGGRYIGERADRWGSLLDPDAGSETLRQRFALYDEVREAKERLSRGTVTEVVVPGFANEEMLTRSELELLARPLLARAVAITKAVIREAGLSPEQVAGVFMVGGASRMPLAATMIHQELGIAPTLIEQPELVVSEGAVAAAPPPEPPAPRLGAAPPPYIPALVAPVGAPVSGGPVTAPLLGILSSRDPAPERRSAPWLLAAVVVLALVLVSGLTWFITEYSNRADDSPGDGSAASNGPNPSSDGDEPDSDEPVAWGDVEITAIETMPTSITVHTSASGDMTGCTAVLDAGAGAGVEPGLDCAEFVVDGLWANTEYEVLLYGPGDDPADADGEPIGDTAHTPMQTGEVYWDCPTDREYCRNQGGEPGIRGEPDEAAAIAYASVGEVFDLVCYETGDLITPRGDGEPEGFWDYHPGKDASDVMVEVVLSQGEVGYLPFVWLVVDPADVNSLGGVRPC</sequence>
<evidence type="ECO:0000256" key="5">
    <source>
        <dbReference type="SAM" id="Phobius"/>
    </source>
</evidence>
<keyword evidence="5" id="KW-1133">Transmembrane helix</keyword>
<gene>
    <name evidence="6" type="ORF">SAMN05216270_10619</name>
</gene>
<dbReference type="PRINTS" id="PR00301">
    <property type="entry name" value="HEATSHOCK70"/>
</dbReference>
<accession>A0A1G6WFV1</accession>
<feature type="region of interest" description="Disordered" evidence="4">
    <location>
        <begin position="440"/>
        <end position="471"/>
    </location>
</feature>
<dbReference type="Gene3D" id="3.90.640.10">
    <property type="entry name" value="Actin, Chain A, domain 4"/>
    <property type="match status" value="1"/>
</dbReference>
<keyword evidence="1" id="KW-0547">Nucleotide-binding</keyword>
<evidence type="ECO:0000256" key="4">
    <source>
        <dbReference type="SAM" id="MobiDB-lite"/>
    </source>
</evidence>
<dbReference type="SUPFAM" id="SSF53067">
    <property type="entry name" value="Actin-like ATPase domain"/>
    <property type="match status" value="2"/>
</dbReference>
<dbReference type="PANTHER" id="PTHR42749:SF1">
    <property type="entry name" value="CELL SHAPE-DETERMINING PROTEIN MREB"/>
    <property type="match status" value="1"/>
</dbReference>